<dbReference type="PROSITE" id="PS00211">
    <property type="entry name" value="ABC_TRANSPORTER_1"/>
    <property type="match status" value="1"/>
</dbReference>
<evidence type="ECO:0000256" key="2">
    <source>
        <dbReference type="ARBA" id="ARBA00022448"/>
    </source>
</evidence>
<evidence type="ECO:0000313" key="13">
    <source>
        <dbReference type="EMBL" id="MDX6806456.1"/>
    </source>
</evidence>
<dbReference type="PROSITE" id="PS51866">
    <property type="entry name" value="MOP"/>
    <property type="match status" value="1"/>
</dbReference>
<keyword evidence="14" id="KW-1185">Reference proteome</keyword>
<comment type="caution">
    <text evidence="13">The sequence shown here is derived from an EMBL/GenBank/DDBJ whole genome shotgun (WGS) entry which is preliminary data.</text>
</comment>
<feature type="domain" description="ABC transporter" evidence="11">
    <location>
        <begin position="2"/>
        <end position="232"/>
    </location>
</feature>
<keyword evidence="7 13" id="KW-0067">ATP-binding</keyword>
<dbReference type="Pfam" id="PF00005">
    <property type="entry name" value="ABC_tran"/>
    <property type="match status" value="1"/>
</dbReference>
<evidence type="ECO:0000256" key="10">
    <source>
        <dbReference type="PROSITE-ProRule" id="PRU01213"/>
    </source>
</evidence>
<evidence type="ECO:0000256" key="5">
    <source>
        <dbReference type="ARBA" id="ARBA00022519"/>
    </source>
</evidence>
<dbReference type="InterPro" id="IPR004606">
    <property type="entry name" value="Mop_domain"/>
</dbReference>
<dbReference type="EMBL" id="JAXAFJ010000005">
    <property type="protein sequence ID" value="MDX6806456.1"/>
    <property type="molecule type" value="Genomic_DNA"/>
</dbReference>
<evidence type="ECO:0000259" key="11">
    <source>
        <dbReference type="PROSITE" id="PS50893"/>
    </source>
</evidence>
<name>A0ABU4RPC0_9HYPH</name>
<evidence type="ECO:0000256" key="7">
    <source>
        <dbReference type="ARBA" id="ARBA00022840"/>
    </source>
</evidence>
<keyword evidence="4 10" id="KW-0500">Molybdenum</keyword>
<keyword evidence="3" id="KW-1003">Cell membrane</keyword>
<keyword evidence="5" id="KW-0997">Cell inner membrane</keyword>
<dbReference type="InterPro" id="IPR050334">
    <property type="entry name" value="Molybdenum_import_ModC"/>
</dbReference>
<dbReference type="InterPro" id="IPR011868">
    <property type="entry name" value="ModC_ABC_ATP-bd"/>
</dbReference>
<dbReference type="Pfam" id="PF03459">
    <property type="entry name" value="TOBE"/>
    <property type="match status" value="1"/>
</dbReference>
<dbReference type="PANTHER" id="PTHR43514:SF10">
    <property type="entry name" value="MOLYBDENUM IMPORT ATP-BINDING PROTEIN MODC 2"/>
    <property type="match status" value="1"/>
</dbReference>
<keyword evidence="6" id="KW-0547">Nucleotide-binding</keyword>
<evidence type="ECO:0000256" key="8">
    <source>
        <dbReference type="ARBA" id="ARBA00022967"/>
    </source>
</evidence>
<keyword evidence="2" id="KW-0813">Transport</keyword>
<dbReference type="Proteomes" id="UP001274321">
    <property type="component" value="Unassembled WGS sequence"/>
</dbReference>
<evidence type="ECO:0000256" key="6">
    <source>
        <dbReference type="ARBA" id="ARBA00022741"/>
    </source>
</evidence>
<dbReference type="NCBIfam" id="TIGR02142">
    <property type="entry name" value="modC_ABC"/>
    <property type="match status" value="1"/>
</dbReference>
<dbReference type="GO" id="GO:0005524">
    <property type="term" value="F:ATP binding"/>
    <property type="evidence" value="ECO:0007669"/>
    <property type="project" value="UniProtKB-KW"/>
</dbReference>
<evidence type="ECO:0000256" key="9">
    <source>
        <dbReference type="ARBA" id="ARBA00023136"/>
    </source>
</evidence>
<evidence type="ECO:0000256" key="1">
    <source>
        <dbReference type="ARBA" id="ARBA00005417"/>
    </source>
</evidence>
<dbReference type="PROSITE" id="PS50893">
    <property type="entry name" value="ABC_TRANSPORTER_2"/>
    <property type="match status" value="1"/>
</dbReference>
<evidence type="ECO:0000259" key="12">
    <source>
        <dbReference type="PROSITE" id="PS51866"/>
    </source>
</evidence>
<dbReference type="InterPro" id="IPR005116">
    <property type="entry name" value="Transp-assoc_OB_typ1"/>
</dbReference>
<dbReference type="SUPFAM" id="SSF50331">
    <property type="entry name" value="MOP-like"/>
    <property type="match status" value="1"/>
</dbReference>
<gene>
    <name evidence="13" type="primary">modC</name>
    <name evidence="13" type="ORF">SCD90_10300</name>
</gene>
<evidence type="ECO:0000256" key="4">
    <source>
        <dbReference type="ARBA" id="ARBA00022505"/>
    </source>
</evidence>
<keyword evidence="9" id="KW-0472">Membrane</keyword>
<keyword evidence="8" id="KW-1278">Translocase</keyword>
<dbReference type="InterPro" id="IPR008995">
    <property type="entry name" value="Mo/tungstate-bd_C_term_dom"/>
</dbReference>
<protein>
    <submittedName>
        <fullName evidence="13">Molybdenum ABC transporter ATP-binding protein</fullName>
    </submittedName>
</protein>
<dbReference type="InterPro" id="IPR027417">
    <property type="entry name" value="P-loop_NTPase"/>
</dbReference>
<dbReference type="SMART" id="SM00382">
    <property type="entry name" value="AAA"/>
    <property type="match status" value="1"/>
</dbReference>
<dbReference type="InterPro" id="IPR003439">
    <property type="entry name" value="ABC_transporter-like_ATP-bd"/>
</dbReference>
<evidence type="ECO:0000313" key="14">
    <source>
        <dbReference type="Proteomes" id="UP001274321"/>
    </source>
</evidence>
<dbReference type="RefSeq" id="WP_319844583.1">
    <property type="nucleotide sequence ID" value="NZ_JAXAFJ010000005.1"/>
</dbReference>
<sequence>MIENIEVRFRGLLGRFMLDAEFSVPARGITGIFGPSGCGKTSVLRCIAGLQRVPDGVCRIEGEVWQDANRFVPVHRRPIGYVFQEASLFPHLSVTRNLLFGAGKTGAGGPELAEIADLLGIAHLLDRAPRNLSGGERQRVAVGRALLSNPRLLLMDEPLSALDRATKSEILPFLEGLHETLRLPILYVSHDMAEIERLADHLVLMENGRVIASGPLADLQSDPGLPLAASSEAAVSLDARVVAHDAENGLLVLEVDGGRFITPGTAAVVGSRKRIRVGAGDISLSRQVPGPSTILNVLPARVLSSSAAGEHEVAAVLGLGLDGAGARLVARVTRKSWTDLALADSAEVFAQIKGVALRRA</sequence>
<dbReference type="PANTHER" id="PTHR43514">
    <property type="entry name" value="ABC TRANSPORTER I FAMILY MEMBER 10"/>
    <property type="match status" value="1"/>
</dbReference>
<organism evidence="13 14">
    <name type="scientific">Terrihabitans rhizophilus</name>
    <dbReference type="NCBI Taxonomy" id="3092662"/>
    <lineage>
        <taxon>Bacteria</taxon>
        <taxon>Pseudomonadati</taxon>
        <taxon>Pseudomonadota</taxon>
        <taxon>Alphaproteobacteria</taxon>
        <taxon>Hyphomicrobiales</taxon>
        <taxon>Terrihabitans</taxon>
    </lineage>
</organism>
<accession>A0ABU4RPC0</accession>
<dbReference type="Gene3D" id="2.40.50.100">
    <property type="match status" value="1"/>
</dbReference>
<dbReference type="SUPFAM" id="SSF52540">
    <property type="entry name" value="P-loop containing nucleoside triphosphate hydrolases"/>
    <property type="match status" value="1"/>
</dbReference>
<dbReference type="Gene3D" id="3.40.50.300">
    <property type="entry name" value="P-loop containing nucleotide triphosphate hydrolases"/>
    <property type="match status" value="1"/>
</dbReference>
<dbReference type="InterPro" id="IPR017871">
    <property type="entry name" value="ABC_transporter-like_CS"/>
</dbReference>
<dbReference type="InterPro" id="IPR003593">
    <property type="entry name" value="AAA+_ATPase"/>
</dbReference>
<comment type="similarity">
    <text evidence="1">Belongs to the ABC transporter superfamily.</text>
</comment>
<proteinExistence type="inferred from homology"/>
<feature type="domain" description="Mop" evidence="12">
    <location>
        <begin position="291"/>
        <end position="360"/>
    </location>
</feature>
<reference evidence="13 14" key="1">
    <citation type="submission" date="2023-11" db="EMBL/GenBank/DDBJ databases">
        <authorList>
            <person name="Bao R."/>
        </authorList>
    </citation>
    <scope>NUCLEOTIDE SEQUENCE [LARGE SCALE GENOMIC DNA]</scope>
    <source>
        <strain evidence="13 14">PJ23</strain>
    </source>
</reference>
<evidence type="ECO:0000256" key="3">
    <source>
        <dbReference type="ARBA" id="ARBA00022475"/>
    </source>
</evidence>